<dbReference type="RefSeq" id="WP_119721096.1">
    <property type="nucleotide sequence ID" value="NZ_AP011528.1"/>
</dbReference>
<dbReference type="AlphaFoldDB" id="A0A2Z5PW05"/>
<organism evidence="2 3">
    <name type="scientific">Methanococcus maripaludis OS7</name>
    <dbReference type="NCBI Taxonomy" id="637915"/>
    <lineage>
        <taxon>Archaea</taxon>
        <taxon>Methanobacteriati</taxon>
        <taxon>Methanobacteriota</taxon>
        <taxon>Methanomada group</taxon>
        <taxon>Methanococci</taxon>
        <taxon>Methanococcales</taxon>
        <taxon>Methanococcaceae</taxon>
        <taxon>Methanococcus</taxon>
    </lineage>
</organism>
<dbReference type="EMBL" id="AP011528">
    <property type="protein sequence ID" value="BAP63341.1"/>
    <property type="molecule type" value="Genomic_DNA"/>
</dbReference>
<protein>
    <submittedName>
        <fullName evidence="2">Uncharacterized protein</fullName>
    </submittedName>
</protein>
<keyword evidence="1" id="KW-1133">Transmembrane helix</keyword>
<name>A0A2Z5PW05_METMI</name>
<evidence type="ECO:0000313" key="2">
    <source>
        <dbReference type="EMBL" id="BAP63341.1"/>
    </source>
</evidence>
<dbReference type="GeneID" id="37875738"/>
<accession>A0A2Z5PW05</accession>
<evidence type="ECO:0000313" key="3">
    <source>
        <dbReference type="Proteomes" id="UP000263689"/>
    </source>
</evidence>
<gene>
    <name evidence="2" type="ORF">MMOS7_12550</name>
</gene>
<sequence length="181" mass="21032">MDFLAFLKDYPAVATLISSIIYALFTIIIIGQNYTSEYARNKPKITIYSEIDEYNAIYLVIKNLGMTPAYFITFNTLKNNIPGTIMSNLLNLNIFRTGIDILPPYESIKFKISTKNELKNLKSSEIDFDISYKNFKNKITNDSIHLNLKKLEDLPKTPERIKLEAEFDLKNQEQMIKLMRK</sequence>
<dbReference type="KEGG" id="mmao:MMOS7_12550"/>
<dbReference type="Proteomes" id="UP000263689">
    <property type="component" value="Chromosome"/>
</dbReference>
<proteinExistence type="predicted"/>
<keyword evidence="1" id="KW-0472">Membrane</keyword>
<reference evidence="2 3" key="1">
    <citation type="submission" date="2009-06" db="EMBL/GenBank/DDBJ databases">
        <title>Molecular Evidence for Microbiologically Influenced Corrosion from genome of Methanogen.</title>
        <authorList>
            <person name="Ito N."/>
            <person name="Tsurumaru H."/>
            <person name="Shimizu A."/>
            <person name="Harada T."/>
            <person name="Hosoyama A."/>
            <person name="Horikawa H."/>
            <person name="Wakai S."/>
            <person name="Sasaki K."/>
            <person name="Nishijima K."/>
            <person name="Ataku H."/>
            <person name="Yamazaki J."/>
            <person name="Mise M."/>
            <person name="Yamazaki S."/>
            <person name="Tanikawa S."/>
            <person name="Harayama S."/>
            <person name="Fujita N."/>
        </authorList>
    </citation>
    <scope>NUCLEOTIDE SEQUENCE [LARGE SCALE GENOMIC DNA]</scope>
    <source>
        <strain evidence="3">OS7 ( NBRC 103642)</strain>
    </source>
</reference>
<keyword evidence="1" id="KW-0812">Transmembrane</keyword>
<evidence type="ECO:0000256" key="1">
    <source>
        <dbReference type="SAM" id="Phobius"/>
    </source>
</evidence>
<feature type="transmembrane region" description="Helical" evidence="1">
    <location>
        <begin position="12"/>
        <end position="34"/>
    </location>
</feature>